<keyword evidence="4 8" id="KW-0819">tRNA processing</keyword>
<feature type="domain" description="Lysidine-tRNA(Ile) synthetase C-terminal" evidence="9">
    <location>
        <begin position="358"/>
        <end position="432"/>
    </location>
</feature>
<dbReference type="EC" id="6.3.4.19" evidence="8"/>
<name>A0A372DRW7_9GAMM</name>
<keyword evidence="5 8" id="KW-0547">Nucleotide-binding</keyword>
<dbReference type="HAMAP" id="MF_01161">
    <property type="entry name" value="tRNA_Ile_lys_synt"/>
    <property type="match status" value="1"/>
</dbReference>
<dbReference type="AlphaFoldDB" id="A0A372DRW7"/>
<dbReference type="Pfam" id="PF11734">
    <property type="entry name" value="TilS_C"/>
    <property type="match status" value="1"/>
</dbReference>
<proteinExistence type="inferred from homology"/>
<feature type="binding site" evidence="8">
    <location>
        <begin position="27"/>
        <end position="32"/>
    </location>
    <ligand>
        <name>ATP</name>
        <dbReference type="ChEBI" id="CHEBI:30616"/>
    </ligand>
</feature>
<evidence type="ECO:0000256" key="4">
    <source>
        <dbReference type="ARBA" id="ARBA00022694"/>
    </source>
</evidence>
<dbReference type="InterPro" id="IPR011063">
    <property type="entry name" value="TilS/TtcA_N"/>
</dbReference>
<dbReference type="SUPFAM" id="SSF82829">
    <property type="entry name" value="MesJ substrate recognition domain-like"/>
    <property type="match status" value="1"/>
</dbReference>
<comment type="domain">
    <text evidence="8">The N-terminal region contains the highly conserved SGGXDS motif, predicted to be a P-loop motif involved in ATP binding.</text>
</comment>
<dbReference type="InterPro" id="IPR012094">
    <property type="entry name" value="tRNA_Ile_lys_synt"/>
</dbReference>
<dbReference type="InterPro" id="IPR014729">
    <property type="entry name" value="Rossmann-like_a/b/a_fold"/>
</dbReference>
<dbReference type="Gene3D" id="3.40.50.620">
    <property type="entry name" value="HUPs"/>
    <property type="match status" value="1"/>
</dbReference>
<dbReference type="CDD" id="cd01992">
    <property type="entry name" value="TilS_N"/>
    <property type="match status" value="1"/>
</dbReference>
<dbReference type="OrthoDB" id="9807403at2"/>
<dbReference type="InterPro" id="IPR012795">
    <property type="entry name" value="tRNA_Ile_lys_synt_N"/>
</dbReference>
<dbReference type="SMART" id="SM00977">
    <property type="entry name" value="TilS_C"/>
    <property type="match status" value="1"/>
</dbReference>
<comment type="similarity">
    <text evidence="8">Belongs to the tRNA(Ile)-lysidine synthase family.</text>
</comment>
<dbReference type="Gene3D" id="1.20.59.20">
    <property type="match status" value="1"/>
</dbReference>
<evidence type="ECO:0000259" key="9">
    <source>
        <dbReference type="SMART" id="SM00977"/>
    </source>
</evidence>
<dbReference type="InterPro" id="IPR015262">
    <property type="entry name" value="tRNA_Ile_lys_synt_subst-bd"/>
</dbReference>
<keyword evidence="2 8" id="KW-0963">Cytoplasm</keyword>
<dbReference type="EMBL" id="QVPD01000001">
    <property type="protein sequence ID" value="RFP62273.1"/>
    <property type="molecule type" value="Genomic_DNA"/>
</dbReference>
<reference evidence="10 11" key="1">
    <citation type="submission" date="2018-08" db="EMBL/GenBank/DDBJ databases">
        <title>Lysobacter weifangensis sp. nov., a new member of the family 'Xanthomonadaceae', isolated from soil in a farmland.</title>
        <authorList>
            <person name="Zhao H."/>
        </authorList>
    </citation>
    <scope>NUCLEOTIDE SEQUENCE [LARGE SCALE GENOMIC DNA]</scope>
    <source>
        <strain evidence="10 11">WF-2</strain>
    </source>
</reference>
<comment type="catalytic activity">
    <reaction evidence="7 8">
        <text>cytidine(34) in tRNA(Ile2) + L-lysine + ATP = lysidine(34) in tRNA(Ile2) + AMP + diphosphate + H(+)</text>
        <dbReference type="Rhea" id="RHEA:43744"/>
        <dbReference type="Rhea" id="RHEA-COMP:10625"/>
        <dbReference type="Rhea" id="RHEA-COMP:10670"/>
        <dbReference type="ChEBI" id="CHEBI:15378"/>
        <dbReference type="ChEBI" id="CHEBI:30616"/>
        <dbReference type="ChEBI" id="CHEBI:32551"/>
        <dbReference type="ChEBI" id="CHEBI:33019"/>
        <dbReference type="ChEBI" id="CHEBI:82748"/>
        <dbReference type="ChEBI" id="CHEBI:83665"/>
        <dbReference type="ChEBI" id="CHEBI:456215"/>
        <dbReference type="EC" id="6.3.4.19"/>
    </reaction>
</comment>
<protein>
    <recommendedName>
        <fullName evidence="8">tRNA(Ile)-lysidine synthase</fullName>
        <ecNumber evidence="8">6.3.4.19</ecNumber>
    </recommendedName>
    <alternativeName>
        <fullName evidence="8">tRNA(Ile)-2-lysyl-cytidine synthase</fullName>
    </alternativeName>
    <alternativeName>
        <fullName evidence="8">tRNA(Ile)-lysidine synthetase</fullName>
    </alternativeName>
</protein>
<dbReference type="GO" id="GO:0005737">
    <property type="term" value="C:cytoplasm"/>
    <property type="evidence" value="ECO:0007669"/>
    <property type="project" value="UniProtKB-SubCell"/>
</dbReference>
<evidence type="ECO:0000256" key="7">
    <source>
        <dbReference type="ARBA" id="ARBA00048539"/>
    </source>
</evidence>
<evidence type="ECO:0000256" key="1">
    <source>
        <dbReference type="ARBA" id="ARBA00004496"/>
    </source>
</evidence>
<dbReference type="RefSeq" id="WP_117201093.1">
    <property type="nucleotide sequence ID" value="NZ_JBHTBK010000006.1"/>
</dbReference>
<dbReference type="GO" id="GO:0006400">
    <property type="term" value="P:tRNA modification"/>
    <property type="evidence" value="ECO:0007669"/>
    <property type="project" value="UniProtKB-UniRule"/>
</dbReference>
<dbReference type="SUPFAM" id="SSF56037">
    <property type="entry name" value="PheT/TilS domain"/>
    <property type="match status" value="1"/>
</dbReference>
<dbReference type="PANTHER" id="PTHR43033:SF1">
    <property type="entry name" value="TRNA(ILE)-LYSIDINE SYNTHASE-RELATED"/>
    <property type="match status" value="1"/>
</dbReference>
<dbReference type="NCBIfam" id="TIGR02432">
    <property type="entry name" value="lysidine_TilS_N"/>
    <property type="match status" value="1"/>
</dbReference>
<evidence type="ECO:0000256" key="5">
    <source>
        <dbReference type="ARBA" id="ARBA00022741"/>
    </source>
</evidence>
<dbReference type="Pfam" id="PF09179">
    <property type="entry name" value="TilS"/>
    <property type="match status" value="1"/>
</dbReference>
<keyword evidence="6 8" id="KW-0067">ATP-binding</keyword>
<keyword evidence="3 8" id="KW-0436">Ligase</keyword>
<dbReference type="NCBIfam" id="TIGR02433">
    <property type="entry name" value="lysidine_TilS_C"/>
    <property type="match status" value="1"/>
</dbReference>
<evidence type="ECO:0000256" key="2">
    <source>
        <dbReference type="ARBA" id="ARBA00022490"/>
    </source>
</evidence>
<evidence type="ECO:0000256" key="8">
    <source>
        <dbReference type="HAMAP-Rule" id="MF_01161"/>
    </source>
</evidence>
<sequence length="434" mass="47064">MRDALLPDLRPPAGIDPAASGILVGFSGGLDSTVLLHLLAAAPQVRTHGLRALHVHHGLQADADAWAAHCRGVCAELGVPLQVVHVAVAREHGGGLEAAARAARHAAFAAELHEGEILALAHHRDDQAETFLLRALRASGPDGLAAMRPWRRHGRGWLWRPLLDLPRSELLAHAQRQGLRWIEDPANADPAQDRNFLRHQVLPLLQRRWPQAGAAFARSAALSAAATDLLQAEDARALAAAATDDPHTLAVAALLALPVARRARVLRRWIEACSLPPLPASGIARIEADLLQAAPDAEAAFAWSNACVRRWRGLLHAGRRQTPLPAGWHCRWDGRAPLALPGGGTLQLEGSHGFDAPLTAHARRGGERIVLPGRRHHHALKHVLQQAGMPPWRRERLPLLSSADGTLLAAGDRILSADFARWLHDRGARLHWRR</sequence>
<gene>
    <name evidence="8 10" type="primary">tilS</name>
    <name evidence="10" type="ORF">D0Y53_00120</name>
</gene>
<evidence type="ECO:0000313" key="10">
    <source>
        <dbReference type="EMBL" id="RFP62273.1"/>
    </source>
</evidence>
<keyword evidence="11" id="KW-1185">Reference proteome</keyword>
<dbReference type="SUPFAM" id="SSF52402">
    <property type="entry name" value="Adenine nucleotide alpha hydrolases-like"/>
    <property type="match status" value="1"/>
</dbReference>
<dbReference type="GO" id="GO:0032267">
    <property type="term" value="F:tRNA(Ile)-lysidine synthase activity"/>
    <property type="evidence" value="ECO:0007669"/>
    <property type="project" value="UniProtKB-EC"/>
</dbReference>
<comment type="caution">
    <text evidence="10">The sequence shown here is derived from an EMBL/GenBank/DDBJ whole genome shotgun (WGS) entry which is preliminary data.</text>
</comment>
<accession>A0A372DRW7</accession>
<dbReference type="InterPro" id="IPR012796">
    <property type="entry name" value="Lysidine-tRNA-synth_C"/>
</dbReference>
<dbReference type="GO" id="GO:0005524">
    <property type="term" value="F:ATP binding"/>
    <property type="evidence" value="ECO:0007669"/>
    <property type="project" value="UniProtKB-UniRule"/>
</dbReference>
<comment type="subcellular location">
    <subcellularLocation>
        <location evidence="1 8">Cytoplasm</location>
    </subcellularLocation>
</comment>
<comment type="function">
    <text evidence="8">Ligates lysine onto the cytidine present at position 34 of the AUA codon-specific tRNA(Ile) that contains the anticodon CAU, in an ATP-dependent manner. Cytidine is converted to lysidine, thus changing the amino acid specificity of the tRNA from methionine to isoleucine.</text>
</comment>
<dbReference type="Pfam" id="PF01171">
    <property type="entry name" value="ATP_bind_3"/>
    <property type="match status" value="1"/>
</dbReference>
<evidence type="ECO:0000256" key="3">
    <source>
        <dbReference type="ARBA" id="ARBA00022598"/>
    </source>
</evidence>
<evidence type="ECO:0000256" key="6">
    <source>
        <dbReference type="ARBA" id="ARBA00022840"/>
    </source>
</evidence>
<organism evidence="10 11">
    <name type="scientific">Cognatiluteimonas weifangensis</name>
    <dbReference type="NCBI Taxonomy" id="2303539"/>
    <lineage>
        <taxon>Bacteria</taxon>
        <taxon>Pseudomonadati</taxon>
        <taxon>Pseudomonadota</taxon>
        <taxon>Gammaproteobacteria</taxon>
        <taxon>Lysobacterales</taxon>
        <taxon>Lysobacteraceae</taxon>
        <taxon>Cognatiluteimonas</taxon>
    </lineage>
</organism>
<dbReference type="Proteomes" id="UP000262917">
    <property type="component" value="Unassembled WGS sequence"/>
</dbReference>
<dbReference type="PANTHER" id="PTHR43033">
    <property type="entry name" value="TRNA(ILE)-LYSIDINE SYNTHASE-RELATED"/>
    <property type="match status" value="1"/>
</dbReference>
<evidence type="ECO:0000313" key="11">
    <source>
        <dbReference type="Proteomes" id="UP000262917"/>
    </source>
</evidence>